<feature type="transmembrane region" description="Helical" evidence="14">
    <location>
        <begin position="116"/>
        <end position="136"/>
    </location>
</feature>
<accession>A0A6A4VNF2</accession>
<evidence type="ECO:0000259" key="15">
    <source>
        <dbReference type="Pfam" id="PF02434"/>
    </source>
</evidence>
<keyword evidence="7" id="KW-0735">Signal-anchor</keyword>
<evidence type="ECO:0000259" key="16">
    <source>
        <dbReference type="Pfam" id="PF07885"/>
    </source>
</evidence>
<evidence type="ECO:0000313" key="17">
    <source>
        <dbReference type="EMBL" id="KAF0294469.1"/>
    </source>
</evidence>
<feature type="domain" description="Potassium channel" evidence="16">
    <location>
        <begin position="232"/>
        <end position="317"/>
    </location>
</feature>
<dbReference type="Pfam" id="PF02434">
    <property type="entry name" value="Fringe"/>
    <property type="match status" value="1"/>
</dbReference>
<feature type="domain" description="Fringe-like glycosyltransferase" evidence="15">
    <location>
        <begin position="432"/>
        <end position="675"/>
    </location>
</feature>
<organism evidence="17 18">
    <name type="scientific">Amphibalanus amphitrite</name>
    <name type="common">Striped barnacle</name>
    <name type="synonym">Balanus amphitrite</name>
    <dbReference type="NCBI Taxonomy" id="1232801"/>
    <lineage>
        <taxon>Eukaryota</taxon>
        <taxon>Metazoa</taxon>
        <taxon>Ecdysozoa</taxon>
        <taxon>Arthropoda</taxon>
        <taxon>Crustacea</taxon>
        <taxon>Multicrustacea</taxon>
        <taxon>Cirripedia</taxon>
        <taxon>Thoracica</taxon>
        <taxon>Thoracicalcarea</taxon>
        <taxon>Balanomorpha</taxon>
        <taxon>Balanoidea</taxon>
        <taxon>Balanidae</taxon>
        <taxon>Amphibalaninae</taxon>
        <taxon>Amphibalanus</taxon>
    </lineage>
</organism>
<dbReference type="GO" id="GO:0030322">
    <property type="term" value="P:stabilization of membrane potential"/>
    <property type="evidence" value="ECO:0007669"/>
    <property type="project" value="TreeGrafter"/>
</dbReference>
<evidence type="ECO:0000256" key="4">
    <source>
        <dbReference type="ARBA" id="ARBA00022676"/>
    </source>
</evidence>
<comment type="similarity">
    <text evidence="12">Belongs to the two pore domain potassium channel (TC 1.A.1.8) family.</text>
</comment>
<evidence type="ECO:0000256" key="7">
    <source>
        <dbReference type="ARBA" id="ARBA00022968"/>
    </source>
</evidence>
<dbReference type="InterPro" id="IPR003280">
    <property type="entry name" value="2pore_dom_K_chnl"/>
</dbReference>
<evidence type="ECO:0000256" key="12">
    <source>
        <dbReference type="RuleBase" id="RU003857"/>
    </source>
</evidence>
<sequence>MSLSDPAMETEAPPTDRPPSPTPEGSRALTRWADRRADNGRRLSRPAAPQLHHMRTIIQWRYTRACCAFFSAMEACSSSSPSWPHSVREQLKLLQAFTLDLAHNHGYDGTKGDWSYSWNFPNALLFTVTIMTTIGYGHISPKTNGGQLFTILFAMIGTPLLLVFLANIGDGMARVFTFTYSRLCCRWCRTTRYKEERKPGKRAKRVSEDEVGKEEYMPTDEVNVPITINLMIIAMYLGMGALIFSEWEQWDMMASYYFSFVTLSTIGFGDMVPGNSFLDRTAKTSFTKAFKMGTTIGYCMIGMALISMCIQMMQEQIVAKVRWTGQELGLIHDSSHPRLRLRRTRRGAAPETTHRESSYGVSSAREQRRLRQEETVKRRLYQQQQQEQQQRAEESEQRRQAARRSDIQSEVTSQRGGQGSFEEARPVPDLLRHVFIAVKTSGQFHGTRLPPILDTWFTTAPNQTWFFSDIDDAELQQRTGGHVINTNCSPSHRREALCCKMAVEYDTFMASGKKWFCHFDDDNYVNVVRLSELLSGYSPQQDWYLGKNSIRAPLQILDRDRPGERVSFWFATGGAGFCLSRALALKMAPIASGGRFMRVGDKIRLPDDVTVGYIVEHLLKVPLSVVDQFHSHLEQMKFIRTDQLSKQISFSYSQYPDEANVVSLDTLDSQRDPTR</sequence>
<proteinExistence type="inferred from homology"/>
<feature type="transmembrane region" description="Helical" evidence="14">
    <location>
        <begin position="295"/>
        <end position="313"/>
    </location>
</feature>
<keyword evidence="5 17" id="KW-0808">Transferase</keyword>
<dbReference type="InterPro" id="IPR013099">
    <property type="entry name" value="K_chnl_dom"/>
</dbReference>
<evidence type="ECO:0000256" key="10">
    <source>
        <dbReference type="ARBA" id="ARBA00023136"/>
    </source>
</evidence>
<evidence type="ECO:0000256" key="1">
    <source>
        <dbReference type="ARBA" id="ARBA00004141"/>
    </source>
</evidence>
<keyword evidence="8 14" id="KW-1133">Transmembrane helix</keyword>
<keyword evidence="10 14" id="KW-0472">Membrane</keyword>
<dbReference type="EMBL" id="VIIS01001685">
    <property type="protein sequence ID" value="KAF0294469.1"/>
    <property type="molecule type" value="Genomic_DNA"/>
</dbReference>
<keyword evidence="6 12" id="KW-0812">Transmembrane</keyword>
<keyword evidence="9 12" id="KW-0406">Ion transport</keyword>
<evidence type="ECO:0000256" key="13">
    <source>
        <dbReference type="SAM" id="MobiDB-lite"/>
    </source>
</evidence>
<dbReference type="GO" id="GO:0015271">
    <property type="term" value="F:outward rectifier potassium channel activity"/>
    <property type="evidence" value="ECO:0007669"/>
    <property type="project" value="TreeGrafter"/>
</dbReference>
<keyword evidence="3 12" id="KW-0813">Transport</keyword>
<dbReference type="PRINTS" id="PR01333">
    <property type="entry name" value="2POREKCHANEL"/>
</dbReference>
<dbReference type="Pfam" id="PF07885">
    <property type="entry name" value="Ion_trans_2"/>
    <property type="match status" value="2"/>
</dbReference>
<feature type="compositionally biased region" description="Basic and acidic residues" evidence="13">
    <location>
        <begin position="365"/>
        <end position="377"/>
    </location>
</feature>
<dbReference type="Gene3D" id="1.10.287.70">
    <property type="match status" value="1"/>
</dbReference>
<evidence type="ECO:0000256" key="8">
    <source>
        <dbReference type="ARBA" id="ARBA00022989"/>
    </source>
</evidence>
<feature type="region of interest" description="Disordered" evidence="13">
    <location>
        <begin position="1"/>
        <end position="46"/>
    </location>
</feature>
<name>A0A6A4VNF2_AMPAM</name>
<dbReference type="GO" id="GO:0005886">
    <property type="term" value="C:plasma membrane"/>
    <property type="evidence" value="ECO:0007669"/>
    <property type="project" value="TreeGrafter"/>
</dbReference>
<feature type="transmembrane region" description="Helical" evidence="14">
    <location>
        <begin position="148"/>
        <end position="168"/>
    </location>
</feature>
<dbReference type="OrthoDB" id="297496at2759"/>
<feature type="transmembrane region" description="Helical" evidence="14">
    <location>
        <begin position="226"/>
        <end position="244"/>
    </location>
</feature>
<comment type="caution">
    <text evidence="17">The sequence shown here is derived from an EMBL/GenBank/DDBJ whole genome shotgun (WGS) entry which is preliminary data.</text>
</comment>
<feature type="compositionally biased region" description="Basic and acidic residues" evidence="13">
    <location>
        <begin position="390"/>
        <end position="407"/>
    </location>
</feature>
<dbReference type="Proteomes" id="UP000440578">
    <property type="component" value="Unassembled WGS sequence"/>
</dbReference>
<evidence type="ECO:0000256" key="11">
    <source>
        <dbReference type="ARBA" id="ARBA00023303"/>
    </source>
</evidence>
<dbReference type="PANTHER" id="PTHR11003:SF334">
    <property type="entry name" value="FI03418P"/>
    <property type="match status" value="1"/>
</dbReference>
<evidence type="ECO:0000256" key="14">
    <source>
        <dbReference type="SAM" id="Phobius"/>
    </source>
</evidence>
<dbReference type="PANTHER" id="PTHR11003">
    <property type="entry name" value="POTASSIUM CHANNEL, SUBFAMILY K"/>
    <property type="match status" value="1"/>
</dbReference>
<dbReference type="Gene3D" id="3.90.550.50">
    <property type="match status" value="1"/>
</dbReference>
<protein>
    <submittedName>
        <fullName evidence="17">Fringe glycosyltransferase</fullName>
    </submittedName>
</protein>
<feature type="transmembrane region" description="Helical" evidence="14">
    <location>
        <begin position="256"/>
        <end position="275"/>
    </location>
</feature>
<evidence type="ECO:0000256" key="2">
    <source>
        <dbReference type="ARBA" id="ARBA00004606"/>
    </source>
</evidence>
<evidence type="ECO:0000256" key="9">
    <source>
        <dbReference type="ARBA" id="ARBA00023065"/>
    </source>
</evidence>
<dbReference type="GO" id="GO:0022841">
    <property type="term" value="F:potassium ion leak channel activity"/>
    <property type="evidence" value="ECO:0007669"/>
    <property type="project" value="TreeGrafter"/>
</dbReference>
<comment type="subcellular location">
    <subcellularLocation>
        <location evidence="1">Membrane</location>
        <topology evidence="1">Multi-pass membrane protein</topology>
    </subcellularLocation>
    <subcellularLocation>
        <location evidence="2">Membrane</location>
        <topology evidence="2">Single-pass type II membrane protein</topology>
    </subcellularLocation>
</comment>
<keyword evidence="18" id="KW-1185">Reference proteome</keyword>
<evidence type="ECO:0000256" key="3">
    <source>
        <dbReference type="ARBA" id="ARBA00022448"/>
    </source>
</evidence>
<feature type="region of interest" description="Disordered" evidence="13">
    <location>
        <begin position="339"/>
        <end position="424"/>
    </location>
</feature>
<evidence type="ECO:0000313" key="18">
    <source>
        <dbReference type="Proteomes" id="UP000440578"/>
    </source>
</evidence>
<evidence type="ECO:0000256" key="6">
    <source>
        <dbReference type="ARBA" id="ARBA00022692"/>
    </source>
</evidence>
<feature type="compositionally biased region" description="Basic and acidic residues" evidence="13">
    <location>
        <begin position="32"/>
        <end position="41"/>
    </location>
</feature>
<gene>
    <name evidence="17" type="primary">fng_1</name>
    <name evidence="17" type="ORF">FJT64_007884</name>
</gene>
<evidence type="ECO:0000256" key="5">
    <source>
        <dbReference type="ARBA" id="ARBA00022679"/>
    </source>
</evidence>
<reference evidence="17 18" key="1">
    <citation type="submission" date="2019-07" db="EMBL/GenBank/DDBJ databases">
        <title>Draft genome assembly of a fouling barnacle, Amphibalanus amphitrite (Darwin, 1854): The first reference genome for Thecostraca.</title>
        <authorList>
            <person name="Kim W."/>
        </authorList>
    </citation>
    <scope>NUCLEOTIDE SEQUENCE [LARGE SCALE GENOMIC DNA]</scope>
    <source>
        <strain evidence="17">SNU_AA5</strain>
        <tissue evidence="17">Soma without cirri and trophi</tissue>
    </source>
</reference>
<dbReference type="SUPFAM" id="SSF81324">
    <property type="entry name" value="Voltage-gated potassium channels"/>
    <property type="match status" value="2"/>
</dbReference>
<dbReference type="AlphaFoldDB" id="A0A6A4VNF2"/>
<feature type="domain" description="Potassium channel" evidence="16">
    <location>
        <begin position="114"/>
        <end position="170"/>
    </location>
</feature>
<dbReference type="GO" id="GO:0016757">
    <property type="term" value="F:glycosyltransferase activity"/>
    <property type="evidence" value="ECO:0007669"/>
    <property type="project" value="UniProtKB-KW"/>
</dbReference>
<dbReference type="InterPro" id="IPR003378">
    <property type="entry name" value="Fringe-like_glycosylTrfase"/>
</dbReference>
<keyword evidence="11 12" id="KW-0407">Ion channel</keyword>
<keyword evidence="4" id="KW-0328">Glycosyltransferase</keyword>